<gene>
    <name evidence="1" type="ORF">E2C01_091703</name>
</gene>
<proteinExistence type="predicted"/>
<accession>A0A5B7JPC2</accession>
<dbReference type="Proteomes" id="UP000324222">
    <property type="component" value="Unassembled WGS sequence"/>
</dbReference>
<comment type="caution">
    <text evidence="1">The sequence shown here is derived from an EMBL/GenBank/DDBJ whole genome shotgun (WGS) entry which is preliminary data.</text>
</comment>
<organism evidence="1 2">
    <name type="scientific">Portunus trituberculatus</name>
    <name type="common">Swimming crab</name>
    <name type="synonym">Neptunus trituberculatus</name>
    <dbReference type="NCBI Taxonomy" id="210409"/>
    <lineage>
        <taxon>Eukaryota</taxon>
        <taxon>Metazoa</taxon>
        <taxon>Ecdysozoa</taxon>
        <taxon>Arthropoda</taxon>
        <taxon>Crustacea</taxon>
        <taxon>Multicrustacea</taxon>
        <taxon>Malacostraca</taxon>
        <taxon>Eumalacostraca</taxon>
        <taxon>Eucarida</taxon>
        <taxon>Decapoda</taxon>
        <taxon>Pleocyemata</taxon>
        <taxon>Brachyura</taxon>
        <taxon>Eubrachyura</taxon>
        <taxon>Portunoidea</taxon>
        <taxon>Portunidae</taxon>
        <taxon>Portuninae</taxon>
        <taxon>Portunus</taxon>
    </lineage>
</organism>
<evidence type="ECO:0000313" key="2">
    <source>
        <dbReference type="Proteomes" id="UP000324222"/>
    </source>
</evidence>
<sequence length="10" mass="973">MAAGAARLGR</sequence>
<reference evidence="1 2" key="1">
    <citation type="submission" date="2019-05" db="EMBL/GenBank/DDBJ databases">
        <title>Another draft genome of Portunus trituberculatus and its Hox gene families provides insights of decapod evolution.</title>
        <authorList>
            <person name="Jeong J.-H."/>
            <person name="Song I."/>
            <person name="Kim S."/>
            <person name="Choi T."/>
            <person name="Kim D."/>
            <person name="Ryu S."/>
            <person name="Kim W."/>
        </authorList>
    </citation>
    <scope>NUCLEOTIDE SEQUENCE [LARGE SCALE GENOMIC DNA]</scope>
    <source>
        <tissue evidence="1">Muscle</tissue>
    </source>
</reference>
<evidence type="ECO:0000313" key="1">
    <source>
        <dbReference type="EMBL" id="MPC96445.1"/>
    </source>
</evidence>
<dbReference type="EMBL" id="VSRR010106007">
    <property type="protein sequence ID" value="MPC96445.1"/>
    <property type="molecule type" value="Genomic_DNA"/>
</dbReference>
<keyword evidence="2" id="KW-1185">Reference proteome</keyword>
<name>A0A5B7JPC2_PORTR</name>
<protein>
    <submittedName>
        <fullName evidence="1">Uncharacterized protein</fullName>
    </submittedName>
</protein>